<evidence type="ECO:0000256" key="2">
    <source>
        <dbReference type="SAM" id="MobiDB-lite"/>
    </source>
</evidence>
<keyword evidence="1" id="KW-0175">Coiled coil</keyword>
<feature type="coiled-coil region" evidence="1">
    <location>
        <begin position="32"/>
        <end position="66"/>
    </location>
</feature>
<sequence length="99" mass="11474">MLLEKLRLGEQELDLPGPSVYLSQVEEFPTETEEDQEEEETVEDKIREMELDEELEEEQIEQAKGALIREQDLPKELPTESQFASGYGTKRETANTEEE</sequence>
<dbReference type="AlphaFoldDB" id="A0A9N8VWJ3"/>
<comment type="caution">
    <text evidence="3">The sequence shown here is derived from an EMBL/GenBank/DDBJ whole genome shotgun (WGS) entry which is preliminary data.</text>
</comment>
<feature type="compositionally biased region" description="Basic and acidic residues" evidence="2">
    <location>
        <begin position="89"/>
        <end position="99"/>
    </location>
</feature>
<reference evidence="3" key="1">
    <citation type="submission" date="2021-06" db="EMBL/GenBank/DDBJ databases">
        <authorList>
            <person name="Kallberg Y."/>
            <person name="Tangrot J."/>
            <person name="Rosling A."/>
        </authorList>
    </citation>
    <scope>NUCLEOTIDE SEQUENCE</scope>
    <source>
        <strain evidence="3">CL551</strain>
    </source>
</reference>
<dbReference type="EMBL" id="CAJVPV010000551">
    <property type="protein sequence ID" value="CAG8462577.1"/>
    <property type="molecule type" value="Genomic_DNA"/>
</dbReference>
<name>A0A9N8VWJ3_9GLOM</name>
<evidence type="ECO:0000313" key="4">
    <source>
        <dbReference type="Proteomes" id="UP000789342"/>
    </source>
</evidence>
<feature type="region of interest" description="Disordered" evidence="2">
    <location>
        <begin position="74"/>
        <end position="99"/>
    </location>
</feature>
<accession>A0A9N8VWJ3</accession>
<evidence type="ECO:0000313" key="3">
    <source>
        <dbReference type="EMBL" id="CAG8462577.1"/>
    </source>
</evidence>
<organism evidence="3 4">
    <name type="scientific">Acaulospora morrowiae</name>
    <dbReference type="NCBI Taxonomy" id="94023"/>
    <lineage>
        <taxon>Eukaryota</taxon>
        <taxon>Fungi</taxon>
        <taxon>Fungi incertae sedis</taxon>
        <taxon>Mucoromycota</taxon>
        <taxon>Glomeromycotina</taxon>
        <taxon>Glomeromycetes</taxon>
        <taxon>Diversisporales</taxon>
        <taxon>Acaulosporaceae</taxon>
        <taxon>Acaulospora</taxon>
    </lineage>
</organism>
<proteinExistence type="predicted"/>
<keyword evidence="4" id="KW-1185">Reference proteome</keyword>
<dbReference type="Proteomes" id="UP000789342">
    <property type="component" value="Unassembled WGS sequence"/>
</dbReference>
<evidence type="ECO:0000256" key="1">
    <source>
        <dbReference type="SAM" id="Coils"/>
    </source>
</evidence>
<gene>
    <name evidence="3" type="ORF">AMORRO_LOCUS1471</name>
</gene>
<protein>
    <submittedName>
        <fullName evidence="3">4953_t:CDS:1</fullName>
    </submittedName>
</protein>